<dbReference type="PANTHER" id="PTHR22916:SF3">
    <property type="entry name" value="UDP-GLCNAC:BETAGAL BETA-1,3-N-ACETYLGLUCOSAMINYLTRANSFERASE-LIKE PROTEIN 1"/>
    <property type="match status" value="1"/>
</dbReference>
<dbReference type="Pfam" id="PF00535">
    <property type="entry name" value="Glycos_transf_2"/>
    <property type="match status" value="1"/>
</dbReference>
<dbReference type="PANTHER" id="PTHR22916">
    <property type="entry name" value="GLYCOSYLTRANSFERASE"/>
    <property type="match status" value="1"/>
</dbReference>
<sequence>MNPSVSVIIPVYNRENKIKIALESLINQSYQNFEAIIIDDGSTDQTAKVIKEYNCSNFRYVYQENSGVSVARNKGIAESKGEYICFLDSDDFYEPTFIEKMWKYIKRLSIG</sequence>
<dbReference type="Gene3D" id="3.90.550.10">
    <property type="entry name" value="Spore Coat Polysaccharide Biosynthesis Protein SpsA, Chain A"/>
    <property type="match status" value="1"/>
</dbReference>
<evidence type="ECO:0000259" key="1">
    <source>
        <dbReference type="Pfam" id="PF00535"/>
    </source>
</evidence>
<reference evidence="2 3" key="1">
    <citation type="submission" date="2017-10" db="EMBL/GenBank/DDBJ databases">
        <title>Extensive intraspecific genome diversity in a model arbuscular mycorrhizal fungus.</title>
        <authorList>
            <person name="Chen E.C.H."/>
            <person name="Morin E."/>
            <person name="Baudet D."/>
            <person name="Noel J."/>
            <person name="Ndikumana S."/>
            <person name="Charron P."/>
            <person name="St-Onge C."/>
            <person name="Giorgi J."/>
            <person name="Grigoriev I.V."/>
            <person name="Roux C."/>
            <person name="Martin F.M."/>
            <person name="Corradi N."/>
        </authorList>
    </citation>
    <scope>NUCLEOTIDE SEQUENCE [LARGE SCALE GENOMIC DNA]</scope>
    <source>
        <strain evidence="2 3">A1</strain>
    </source>
</reference>
<organism evidence="2 3">
    <name type="scientific">Rhizophagus irregularis</name>
    <dbReference type="NCBI Taxonomy" id="588596"/>
    <lineage>
        <taxon>Eukaryota</taxon>
        <taxon>Fungi</taxon>
        <taxon>Fungi incertae sedis</taxon>
        <taxon>Mucoromycota</taxon>
        <taxon>Glomeromycotina</taxon>
        <taxon>Glomeromycetes</taxon>
        <taxon>Glomerales</taxon>
        <taxon>Glomeraceae</taxon>
        <taxon>Rhizophagus</taxon>
    </lineage>
</organism>
<dbReference type="InterPro" id="IPR029044">
    <property type="entry name" value="Nucleotide-diphossugar_trans"/>
</dbReference>
<name>A0A2N0QN12_9GLOM</name>
<protein>
    <submittedName>
        <fullName evidence="2">Nucleotide-diphospho-sugar transferase</fullName>
    </submittedName>
</protein>
<proteinExistence type="predicted"/>
<evidence type="ECO:0000313" key="2">
    <source>
        <dbReference type="EMBL" id="PKC52446.1"/>
    </source>
</evidence>
<dbReference type="CDD" id="cd00761">
    <property type="entry name" value="Glyco_tranf_GTA_type"/>
    <property type="match status" value="1"/>
</dbReference>
<dbReference type="SUPFAM" id="SSF53448">
    <property type="entry name" value="Nucleotide-diphospho-sugar transferases"/>
    <property type="match status" value="1"/>
</dbReference>
<evidence type="ECO:0000313" key="3">
    <source>
        <dbReference type="Proteomes" id="UP000232688"/>
    </source>
</evidence>
<comment type="caution">
    <text evidence="2">The sequence shown here is derived from an EMBL/GenBank/DDBJ whole genome shotgun (WGS) entry which is preliminary data.</text>
</comment>
<keyword evidence="2" id="KW-0808">Transferase</keyword>
<dbReference type="InterPro" id="IPR001173">
    <property type="entry name" value="Glyco_trans_2-like"/>
</dbReference>
<accession>A0A2N0QN12</accession>
<dbReference type="Proteomes" id="UP000232688">
    <property type="component" value="Unassembled WGS sequence"/>
</dbReference>
<dbReference type="GO" id="GO:0016758">
    <property type="term" value="F:hexosyltransferase activity"/>
    <property type="evidence" value="ECO:0007669"/>
    <property type="project" value="UniProtKB-ARBA"/>
</dbReference>
<dbReference type="EMBL" id="LLXH01005753">
    <property type="protein sequence ID" value="PKC52446.1"/>
    <property type="molecule type" value="Genomic_DNA"/>
</dbReference>
<reference evidence="2 3" key="2">
    <citation type="submission" date="2017-10" db="EMBL/GenBank/DDBJ databases">
        <title>Genome analyses suggest a sexual origin of heterokaryosis in a supposedly ancient asexual fungus.</title>
        <authorList>
            <person name="Corradi N."/>
            <person name="Sedzielewska K."/>
            <person name="Noel J."/>
            <person name="Charron P."/>
            <person name="Farinelli L."/>
            <person name="Marton T."/>
            <person name="Kruger M."/>
            <person name="Pelin A."/>
            <person name="Brachmann A."/>
            <person name="Corradi N."/>
        </authorList>
    </citation>
    <scope>NUCLEOTIDE SEQUENCE [LARGE SCALE GENOMIC DNA]</scope>
    <source>
        <strain evidence="2 3">A1</strain>
    </source>
</reference>
<dbReference type="AlphaFoldDB" id="A0A2N0QN12"/>
<dbReference type="VEuPathDB" id="FungiDB:RhiirA1_481480"/>
<feature type="domain" description="Glycosyltransferase 2-like" evidence="1">
    <location>
        <begin position="6"/>
        <end position="107"/>
    </location>
</feature>
<gene>
    <name evidence="2" type="ORF">RhiirA1_481480</name>
</gene>